<dbReference type="Pfam" id="PF00155">
    <property type="entry name" value="Aminotran_1_2"/>
    <property type="match status" value="1"/>
</dbReference>
<evidence type="ECO:0000256" key="1">
    <source>
        <dbReference type="ARBA" id="ARBA00001933"/>
    </source>
</evidence>
<name>A0A1B7XBW6_9BACT</name>
<evidence type="ECO:0000256" key="3">
    <source>
        <dbReference type="ARBA" id="ARBA00022576"/>
    </source>
</evidence>
<feature type="domain" description="Aminotransferase class I/classII large" evidence="7">
    <location>
        <begin position="31"/>
        <end position="384"/>
    </location>
</feature>
<dbReference type="PROSITE" id="PS00105">
    <property type="entry name" value="AA_TRANSFER_CLASS_1"/>
    <property type="match status" value="1"/>
</dbReference>
<dbReference type="Gene3D" id="3.40.640.10">
    <property type="entry name" value="Type I PLP-dependent aspartate aminotransferase-like (Major domain)"/>
    <property type="match status" value="1"/>
</dbReference>
<dbReference type="PRINTS" id="PR00753">
    <property type="entry name" value="ACCSYNTHASE"/>
</dbReference>
<reference evidence="8 9" key="1">
    <citation type="submission" date="2015-01" db="EMBL/GenBank/DDBJ databases">
        <title>Desulfovibrio sp. JC271 draft genome sequence.</title>
        <authorList>
            <person name="Shivani Y."/>
            <person name="Subhash Y."/>
            <person name="Sasikala C."/>
            <person name="Ramana C.V."/>
        </authorList>
    </citation>
    <scope>NUCLEOTIDE SEQUENCE [LARGE SCALE GENOMIC DNA]</scope>
    <source>
        <strain evidence="8 9">JC271</strain>
    </source>
</reference>
<dbReference type="AlphaFoldDB" id="A0A1B7XBW6"/>
<keyword evidence="3 6" id="KW-0032">Aminotransferase</keyword>
<comment type="cofactor">
    <cofactor evidence="1 6">
        <name>pyridoxal 5'-phosphate</name>
        <dbReference type="ChEBI" id="CHEBI:597326"/>
    </cofactor>
</comment>
<dbReference type="InterPro" id="IPR050596">
    <property type="entry name" value="AspAT/PAT-like"/>
</dbReference>
<dbReference type="CDD" id="cd00609">
    <property type="entry name" value="AAT_like"/>
    <property type="match status" value="1"/>
</dbReference>
<dbReference type="Proteomes" id="UP000091979">
    <property type="component" value="Unassembled WGS sequence"/>
</dbReference>
<protein>
    <recommendedName>
        <fullName evidence="6">Aminotransferase</fullName>
        <ecNumber evidence="6">2.6.1.-</ecNumber>
    </recommendedName>
</protein>
<dbReference type="InterPro" id="IPR004839">
    <property type="entry name" value="Aminotransferase_I/II_large"/>
</dbReference>
<accession>A0A1B7XBW6</accession>
<dbReference type="OrthoDB" id="9804474at2"/>
<comment type="similarity">
    <text evidence="2 6">Belongs to the class-I pyridoxal-phosphate-dependent aminotransferase family.</text>
</comment>
<evidence type="ECO:0000256" key="6">
    <source>
        <dbReference type="RuleBase" id="RU000481"/>
    </source>
</evidence>
<proteinExistence type="inferred from homology"/>
<keyword evidence="9" id="KW-1185">Reference proteome</keyword>
<keyword evidence="4 6" id="KW-0808">Transferase</keyword>
<dbReference type="InterPro" id="IPR015422">
    <property type="entry name" value="PyrdxlP-dep_Trfase_small"/>
</dbReference>
<dbReference type="PANTHER" id="PTHR46383:SF1">
    <property type="entry name" value="ASPARTATE AMINOTRANSFERASE"/>
    <property type="match status" value="1"/>
</dbReference>
<sequence>MKTSSRIAQLKPSATLAVNAKALELKAQGKEIISLAVGEPDFPTPDYVRDACKRALDDGFTRYGAVPGLPELRSAVANYFNLMYGTSASAEHTMITNGGKQALFNLLQSLINPGDEVIIPAPYWVSYPPMVQLAEGEPVAVAASAEAGFKVTVDQLEAARTEKTAVLMLNSPSNPTGAAYSREEIDAIAEWAISHDLFIISDEIYDQLVYAPAEHASLAPWWEKYPEQVCIVNGLAKSFAMTGWRIGYVLAHVDLIKAMSKIQGQSTSNVCSFAQKGAVAALSGGFDVVDTMRASFRKRRDLAMSIIGKWPNVVCPVPQGAFYLFPDVHRLYNETYPDSAAMCTYLLEEAGVALVPGAAFGDDNCIRISYAVDEKTLEESLNKIARILFG</sequence>
<evidence type="ECO:0000256" key="5">
    <source>
        <dbReference type="ARBA" id="ARBA00022898"/>
    </source>
</evidence>
<gene>
    <name evidence="8" type="ORF">SP90_10425</name>
</gene>
<dbReference type="InterPro" id="IPR015421">
    <property type="entry name" value="PyrdxlP-dep_Trfase_major"/>
</dbReference>
<dbReference type="RefSeq" id="WP_066855552.1">
    <property type="nucleotide sequence ID" value="NZ_JXMS01000017.1"/>
</dbReference>
<evidence type="ECO:0000256" key="2">
    <source>
        <dbReference type="ARBA" id="ARBA00007441"/>
    </source>
</evidence>
<organism evidence="8 9">
    <name type="scientific">Halodesulfovibrio spirochaetisodalis</name>
    <dbReference type="NCBI Taxonomy" id="1560234"/>
    <lineage>
        <taxon>Bacteria</taxon>
        <taxon>Pseudomonadati</taxon>
        <taxon>Thermodesulfobacteriota</taxon>
        <taxon>Desulfovibrionia</taxon>
        <taxon>Desulfovibrionales</taxon>
        <taxon>Desulfovibrionaceae</taxon>
        <taxon>Halodesulfovibrio</taxon>
    </lineage>
</organism>
<dbReference type="PANTHER" id="PTHR46383">
    <property type="entry name" value="ASPARTATE AMINOTRANSFERASE"/>
    <property type="match status" value="1"/>
</dbReference>
<evidence type="ECO:0000256" key="4">
    <source>
        <dbReference type="ARBA" id="ARBA00022679"/>
    </source>
</evidence>
<evidence type="ECO:0000313" key="9">
    <source>
        <dbReference type="Proteomes" id="UP000091979"/>
    </source>
</evidence>
<dbReference type="InterPro" id="IPR004838">
    <property type="entry name" value="NHTrfase_class1_PyrdxlP-BS"/>
</dbReference>
<dbReference type="GO" id="GO:0030170">
    <property type="term" value="F:pyridoxal phosphate binding"/>
    <property type="evidence" value="ECO:0007669"/>
    <property type="project" value="InterPro"/>
</dbReference>
<keyword evidence="5" id="KW-0663">Pyridoxal phosphate</keyword>
<evidence type="ECO:0000313" key="8">
    <source>
        <dbReference type="EMBL" id="OBQ50176.1"/>
    </source>
</evidence>
<dbReference type="InterPro" id="IPR015424">
    <property type="entry name" value="PyrdxlP-dep_Trfase"/>
</dbReference>
<dbReference type="EC" id="2.6.1.-" evidence="6"/>
<dbReference type="GO" id="GO:0006520">
    <property type="term" value="P:amino acid metabolic process"/>
    <property type="evidence" value="ECO:0007669"/>
    <property type="project" value="InterPro"/>
</dbReference>
<comment type="caution">
    <text evidence="8">The sequence shown here is derived from an EMBL/GenBank/DDBJ whole genome shotgun (WGS) entry which is preliminary data.</text>
</comment>
<dbReference type="SUPFAM" id="SSF53383">
    <property type="entry name" value="PLP-dependent transferases"/>
    <property type="match status" value="1"/>
</dbReference>
<dbReference type="Gene3D" id="3.90.1150.10">
    <property type="entry name" value="Aspartate Aminotransferase, domain 1"/>
    <property type="match status" value="1"/>
</dbReference>
<dbReference type="PATRIC" id="fig|1560234.3.peg.935"/>
<dbReference type="STRING" id="1560234.SP90_10425"/>
<evidence type="ECO:0000259" key="7">
    <source>
        <dbReference type="Pfam" id="PF00155"/>
    </source>
</evidence>
<dbReference type="GO" id="GO:0008483">
    <property type="term" value="F:transaminase activity"/>
    <property type="evidence" value="ECO:0007669"/>
    <property type="project" value="UniProtKB-KW"/>
</dbReference>
<dbReference type="EMBL" id="JXMS01000017">
    <property type="protein sequence ID" value="OBQ50176.1"/>
    <property type="molecule type" value="Genomic_DNA"/>
</dbReference>
<dbReference type="FunFam" id="3.40.640.10:FF:000033">
    <property type="entry name" value="Aspartate aminotransferase"/>
    <property type="match status" value="1"/>
</dbReference>